<sequence length="163" mass="17905">MRTLTSPRVLAKCLTNKARNPQASYNHGNLSMTLSGPFGNVKLTQQRTRRDYKHPVLPPARIKKVMKMDPDVKVISRSLIIVFGSTLLVLTEISADAPILLCKACETLFTLYFSKKSSYPKSPPAPSSYPTLTNDTHSPAPISPLPYPNLINSISSSTSYLGI</sequence>
<organism evidence="1 2">
    <name type="scientific">Dendrothele bispora (strain CBS 962.96)</name>
    <dbReference type="NCBI Taxonomy" id="1314807"/>
    <lineage>
        <taxon>Eukaryota</taxon>
        <taxon>Fungi</taxon>
        <taxon>Dikarya</taxon>
        <taxon>Basidiomycota</taxon>
        <taxon>Agaricomycotina</taxon>
        <taxon>Agaricomycetes</taxon>
        <taxon>Agaricomycetidae</taxon>
        <taxon>Agaricales</taxon>
        <taxon>Agaricales incertae sedis</taxon>
        <taxon>Dendrothele</taxon>
    </lineage>
</organism>
<dbReference type="Gene3D" id="1.10.20.10">
    <property type="entry name" value="Histone, subunit A"/>
    <property type="match status" value="1"/>
</dbReference>
<evidence type="ECO:0000313" key="1">
    <source>
        <dbReference type="EMBL" id="THU79501.1"/>
    </source>
</evidence>
<gene>
    <name evidence="1" type="ORF">K435DRAFT_785819</name>
</gene>
<name>A0A4S8KUT1_DENBC</name>
<dbReference type="Proteomes" id="UP000297245">
    <property type="component" value="Unassembled WGS sequence"/>
</dbReference>
<dbReference type="InterPro" id="IPR009072">
    <property type="entry name" value="Histone-fold"/>
</dbReference>
<dbReference type="EMBL" id="ML180018">
    <property type="protein sequence ID" value="THU79501.1"/>
    <property type="molecule type" value="Genomic_DNA"/>
</dbReference>
<keyword evidence="2" id="KW-1185">Reference proteome</keyword>
<evidence type="ECO:0000313" key="2">
    <source>
        <dbReference type="Proteomes" id="UP000297245"/>
    </source>
</evidence>
<protein>
    <submittedName>
        <fullName evidence="1">Uncharacterized protein</fullName>
    </submittedName>
</protein>
<reference evidence="1 2" key="1">
    <citation type="journal article" date="2019" name="Nat. Ecol. Evol.">
        <title>Megaphylogeny resolves global patterns of mushroom evolution.</title>
        <authorList>
            <person name="Varga T."/>
            <person name="Krizsan K."/>
            <person name="Foldi C."/>
            <person name="Dima B."/>
            <person name="Sanchez-Garcia M."/>
            <person name="Sanchez-Ramirez S."/>
            <person name="Szollosi G.J."/>
            <person name="Szarkandi J.G."/>
            <person name="Papp V."/>
            <person name="Albert L."/>
            <person name="Andreopoulos W."/>
            <person name="Angelini C."/>
            <person name="Antonin V."/>
            <person name="Barry K.W."/>
            <person name="Bougher N.L."/>
            <person name="Buchanan P."/>
            <person name="Buyck B."/>
            <person name="Bense V."/>
            <person name="Catcheside P."/>
            <person name="Chovatia M."/>
            <person name="Cooper J."/>
            <person name="Damon W."/>
            <person name="Desjardin D."/>
            <person name="Finy P."/>
            <person name="Geml J."/>
            <person name="Haridas S."/>
            <person name="Hughes K."/>
            <person name="Justo A."/>
            <person name="Karasinski D."/>
            <person name="Kautmanova I."/>
            <person name="Kiss B."/>
            <person name="Kocsube S."/>
            <person name="Kotiranta H."/>
            <person name="LaButti K.M."/>
            <person name="Lechner B.E."/>
            <person name="Liimatainen K."/>
            <person name="Lipzen A."/>
            <person name="Lukacs Z."/>
            <person name="Mihaltcheva S."/>
            <person name="Morgado L.N."/>
            <person name="Niskanen T."/>
            <person name="Noordeloos M.E."/>
            <person name="Ohm R.A."/>
            <person name="Ortiz-Santana B."/>
            <person name="Ovrebo C."/>
            <person name="Racz N."/>
            <person name="Riley R."/>
            <person name="Savchenko A."/>
            <person name="Shiryaev A."/>
            <person name="Soop K."/>
            <person name="Spirin V."/>
            <person name="Szebenyi C."/>
            <person name="Tomsovsky M."/>
            <person name="Tulloss R.E."/>
            <person name="Uehling J."/>
            <person name="Grigoriev I.V."/>
            <person name="Vagvolgyi C."/>
            <person name="Papp T."/>
            <person name="Martin F.M."/>
            <person name="Miettinen O."/>
            <person name="Hibbett D.S."/>
            <person name="Nagy L.G."/>
        </authorList>
    </citation>
    <scope>NUCLEOTIDE SEQUENCE [LARGE SCALE GENOMIC DNA]</scope>
    <source>
        <strain evidence="1 2">CBS 962.96</strain>
    </source>
</reference>
<dbReference type="GO" id="GO:0046982">
    <property type="term" value="F:protein heterodimerization activity"/>
    <property type="evidence" value="ECO:0007669"/>
    <property type="project" value="InterPro"/>
</dbReference>
<dbReference type="OrthoDB" id="1272441at2759"/>
<dbReference type="AlphaFoldDB" id="A0A4S8KUT1"/>
<proteinExistence type="predicted"/>
<dbReference type="SUPFAM" id="SSF47113">
    <property type="entry name" value="Histone-fold"/>
    <property type="match status" value="1"/>
</dbReference>
<accession>A0A4S8KUT1</accession>